<dbReference type="Pfam" id="PF12771">
    <property type="entry name" value="SusD-like_2"/>
    <property type="match status" value="2"/>
</dbReference>
<organism evidence="2 3">
    <name type="scientific">Bacteroides graminisolvens</name>
    <dbReference type="NCBI Taxonomy" id="477666"/>
    <lineage>
        <taxon>Bacteria</taxon>
        <taxon>Pseudomonadati</taxon>
        <taxon>Bacteroidota</taxon>
        <taxon>Bacteroidia</taxon>
        <taxon>Bacteroidales</taxon>
        <taxon>Bacteroidaceae</taxon>
        <taxon>Bacteroides</taxon>
    </lineage>
</organism>
<proteinExistence type="predicted"/>
<dbReference type="PROSITE" id="PS51257">
    <property type="entry name" value="PROKAR_LIPOPROTEIN"/>
    <property type="match status" value="1"/>
</dbReference>
<gene>
    <name evidence="2" type="ORF">DHW31_00885</name>
</gene>
<dbReference type="Proteomes" id="UP000263098">
    <property type="component" value="Unassembled WGS sequence"/>
</dbReference>
<reference evidence="2 3" key="1">
    <citation type="journal article" date="2018" name="Nat. Biotechnol.">
        <title>A standardized bacterial taxonomy based on genome phylogeny substantially revises the tree of life.</title>
        <authorList>
            <person name="Parks D.H."/>
            <person name="Chuvochina M."/>
            <person name="Waite D.W."/>
            <person name="Rinke C."/>
            <person name="Skarshewski A."/>
            <person name="Chaumeil P.A."/>
            <person name="Hugenholtz P."/>
        </authorList>
    </citation>
    <scope>NUCLEOTIDE SEQUENCE [LARGE SCALE GENOMIC DNA]</scope>
    <source>
        <strain evidence="2">UBA9667</strain>
    </source>
</reference>
<keyword evidence="1" id="KW-0732">Signal</keyword>
<dbReference type="AlphaFoldDB" id="A0A3D2SAP3"/>
<protein>
    <submittedName>
        <fullName evidence="2">SusD/RagB family nutrient-binding outer membrane lipoprotein</fullName>
    </submittedName>
</protein>
<feature type="signal peptide" evidence="1">
    <location>
        <begin position="1"/>
        <end position="19"/>
    </location>
</feature>
<sequence>MKKIIYFILGLTLSCTVYSCDDYLDINTDPDNPTAVNASSDVRLPWIQHYYGYATGTAAMRTNTILGLLTQTSTTSANGLLAAWNPAQSSCTTVYQNFYVGAAVNIDPMIENAKQKGEYHYIGAGYAIKAMGFMLMLDLHGELPVQEMGVLKTNPTYDDGKKMYELIMGYLDEAIKYLEMDQEVGATSLAKGDTWNSGNVDKWLKLCHGLKARYMLRLSKKAEGTGLYNFNMDGILAEIEKGPQSNSDNIIVKHENKAGDQTNFTVSDPYSANYVWDATGYGATQRATRYYANLLNNTFTGGSMITDPRASKLLPAMMSNIVVNESGEIQNYIWKRDVGVDMMNEAIRQEGGPLTSVFVVGTETSYVASEGGLPLTYNISDQTARNNFLAAASAIHKTKVDGSKITVVYQKGAAYVNSTNYLRAGDTIYVNMRSNHMDTGGRSVVDQYYYPSSAAPYVGGTGTFFARPNSDTYVLTYAEMCFIKAEILLRKGKKGDALTAYKAGIQASFDQMQTKLNTWKTAGSVNPDEMPMNAADITAYMSSAAVVQNSANLTMADIMRQKLIALGLNAENWVDARRFNYSAGNIKDFGVVYIDYKRPKEFTATNKIVGANPGELTYWFRRFSQSTHESNYNLTQLMASNKLAMKDPIWSCPVWWDCSTDEEYYGYIK</sequence>
<dbReference type="InterPro" id="IPR011990">
    <property type="entry name" value="TPR-like_helical_dom_sf"/>
</dbReference>
<name>A0A3D2SAP3_9BACE</name>
<evidence type="ECO:0000313" key="2">
    <source>
        <dbReference type="EMBL" id="HCK23337.1"/>
    </source>
</evidence>
<dbReference type="Gene3D" id="1.25.40.390">
    <property type="match status" value="2"/>
</dbReference>
<feature type="chain" id="PRO_5017759733" evidence="1">
    <location>
        <begin position="20"/>
        <end position="669"/>
    </location>
</feature>
<keyword evidence="2" id="KW-0449">Lipoprotein</keyword>
<evidence type="ECO:0000313" key="3">
    <source>
        <dbReference type="Proteomes" id="UP000263098"/>
    </source>
</evidence>
<comment type="caution">
    <text evidence="2">The sequence shown here is derived from an EMBL/GenBank/DDBJ whole genome shotgun (WGS) entry which is preliminary data.</text>
</comment>
<dbReference type="InterPro" id="IPR041662">
    <property type="entry name" value="SusD-like_2"/>
</dbReference>
<accession>A0A3D2SAP3</accession>
<evidence type="ECO:0000256" key="1">
    <source>
        <dbReference type="SAM" id="SignalP"/>
    </source>
</evidence>
<dbReference type="EMBL" id="DPVG01000028">
    <property type="protein sequence ID" value="HCK23337.1"/>
    <property type="molecule type" value="Genomic_DNA"/>
</dbReference>
<dbReference type="SUPFAM" id="SSF48452">
    <property type="entry name" value="TPR-like"/>
    <property type="match status" value="1"/>
</dbReference>